<dbReference type="Proteomes" id="UP000238534">
    <property type="component" value="Unassembled WGS sequence"/>
</dbReference>
<feature type="transmembrane region" description="Helical" evidence="1">
    <location>
        <begin position="258"/>
        <end position="278"/>
    </location>
</feature>
<comment type="caution">
    <text evidence="2">The sequence shown here is derived from an EMBL/GenBank/DDBJ whole genome shotgun (WGS) entry which is preliminary data.</text>
</comment>
<accession>A0A2S9CMG5</accession>
<proteinExistence type="predicted"/>
<feature type="transmembrane region" description="Helical" evidence="1">
    <location>
        <begin position="74"/>
        <end position="94"/>
    </location>
</feature>
<keyword evidence="1" id="KW-0472">Membrane</keyword>
<dbReference type="EMBL" id="PCPP01000004">
    <property type="protein sequence ID" value="PRB81695.1"/>
    <property type="molecule type" value="Genomic_DNA"/>
</dbReference>
<organism evidence="2 5">
    <name type="scientific">Chryseobacterium culicis</name>
    <dbReference type="NCBI Taxonomy" id="680127"/>
    <lineage>
        <taxon>Bacteria</taxon>
        <taxon>Pseudomonadati</taxon>
        <taxon>Bacteroidota</taxon>
        <taxon>Flavobacteriia</taxon>
        <taxon>Flavobacteriales</taxon>
        <taxon>Weeksellaceae</taxon>
        <taxon>Chryseobacterium group</taxon>
        <taxon>Chryseobacterium</taxon>
    </lineage>
</organism>
<dbReference type="AlphaFoldDB" id="A0A2S9CMG5"/>
<evidence type="ECO:0000256" key="1">
    <source>
        <dbReference type="SAM" id="Phobius"/>
    </source>
</evidence>
<feature type="transmembrane region" description="Helical" evidence="1">
    <location>
        <begin position="41"/>
        <end position="58"/>
    </location>
</feature>
<feature type="transmembrane region" description="Helical" evidence="1">
    <location>
        <begin position="9"/>
        <end position="29"/>
    </location>
</feature>
<name>A0A2S9CMG5_CHRCI</name>
<keyword evidence="1" id="KW-1133">Transmembrane helix</keyword>
<evidence type="ECO:0000313" key="2">
    <source>
        <dbReference type="EMBL" id="PRB81695.1"/>
    </source>
</evidence>
<evidence type="ECO:0000313" key="5">
    <source>
        <dbReference type="Proteomes" id="UP000238534"/>
    </source>
</evidence>
<sequence length="283" mass="33716">MKEKLNRIILPYLITSITYFILFSIIYWFQNTYLEIDDSYFGYWIPIMTSLILVWFVVRKKLKLLIISEKQYSFSLFIFFFLLTAPIITFTFYLNRKNGEITYLNNPDEIFMKPKTLYYSIQNAEVDKLNYRFSVSKSSVDRGNEIGVGCYYVSPIINKRKTFNESNKLWMGLLIGQKFSNRVFDNKNKQEKLIFNFIDSSEVQFKKHYFETKFLKKMSIGEVDDYRETLENAGINTNDLIILREETGTYETRTGTSLIWTIILLIVSNITWFLFTGFEKFKK</sequence>
<keyword evidence="1" id="KW-0812">Transmembrane</keyword>
<keyword evidence="4" id="KW-1185">Reference proteome</keyword>
<gene>
    <name evidence="2" type="ORF">CQ022_18635</name>
    <name evidence="3" type="ORF">CQ033_17530</name>
</gene>
<dbReference type="Proteomes" id="UP000238325">
    <property type="component" value="Unassembled WGS sequence"/>
</dbReference>
<dbReference type="RefSeq" id="WP_105683815.1">
    <property type="nucleotide sequence ID" value="NZ_JBBGZD010000004.1"/>
</dbReference>
<dbReference type="OrthoDB" id="1274862at2"/>
<reference evidence="4 5" key="1">
    <citation type="submission" date="2017-09" db="EMBL/GenBank/DDBJ databases">
        <title>Genomic, metabolic, and phenotypic characteristics of bacterial isolates from the natural microbiome of the model nematode Caenorhabditis elegans.</title>
        <authorList>
            <person name="Zimmermann J."/>
            <person name="Obeng N."/>
            <person name="Yang W."/>
            <person name="Obeng O."/>
            <person name="Kissoyan K."/>
            <person name="Pees B."/>
            <person name="Dirksen P."/>
            <person name="Hoppner M."/>
            <person name="Franke A."/>
            <person name="Rosenstiel P."/>
            <person name="Leippe M."/>
            <person name="Dierking K."/>
            <person name="Kaleta C."/>
            <person name="Schulenburg H."/>
        </authorList>
    </citation>
    <scope>NUCLEOTIDE SEQUENCE [LARGE SCALE GENOMIC DNA]</scope>
    <source>
        <strain evidence="2 5">MYb25</strain>
        <strain evidence="3 4">MYb44</strain>
    </source>
</reference>
<evidence type="ECO:0000313" key="3">
    <source>
        <dbReference type="EMBL" id="PRB88350.1"/>
    </source>
</evidence>
<protein>
    <submittedName>
        <fullName evidence="2">Uncharacterized protein</fullName>
    </submittedName>
</protein>
<evidence type="ECO:0000313" key="4">
    <source>
        <dbReference type="Proteomes" id="UP000238325"/>
    </source>
</evidence>
<dbReference type="EMBL" id="PCPH01000005">
    <property type="protein sequence ID" value="PRB88350.1"/>
    <property type="molecule type" value="Genomic_DNA"/>
</dbReference>